<keyword evidence="1" id="KW-0732">Signal</keyword>
<dbReference type="Gene3D" id="1.10.150.280">
    <property type="entry name" value="AF1531-like domain"/>
    <property type="match status" value="1"/>
</dbReference>
<proteinExistence type="predicted"/>
<dbReference type="Proteomes" id="UP001224392">
    <property type="component" value="Unassembled WGS sequence"/>
</dbReference>
<dbReference type="NCBIfam" id="TIGR00426">
    <property type="entry name" value="competence protein ComEA helix-hairpin-helix repeat region"/>
    <property type="match status" value="1"/>
</dbReference>
<comment type="caution">
    <text evidence="3">The sequence shown here is derived from an EMBL/GenBank/DDBJ whole genome shotgun (WGS) entry which is preliminary data.</text>
</comment>
<dbReference type="InterPro" id="IPR010994">
    <property type="entry name" value="RuvA_2-like"/>
</dbReference>
<evidence type="ECO:0000259" key="2">
    <source>
        <dbReference type="SMART" id="SM00278"/>
    </source>
</evidence>
<feature type="domain" description="Helix-hairpin-helix DNA-binding motif class 1" evidence="2">
    <location>
        <begin position="82"/>
        <end position="101"/>
    </location>
</feature>
<sequence>MGFRMNRISTVVKIFFLSVFLAGSVVSGTALAEAPESAAMASVNINTASAEELAEKLKGVGESKARLIVAYREANGSFGSVEQLTEVKGIGKSTIEKNKGRILL</sequence>
<dbReference type="InterPro" id="IPR004509">
    <property type="entry name" value="Competence_ComEA_HhH"/>
</dbReference>
<dbReference type="SMART" id="SM00278">
    <property type="entry name" value="HhH1"/>
    <property type="match status" value="2"/>
</dbReference>
<dbReference type="Pfam" id="PF12836">
    <property type="entry name" value="HHH_3"/>
    <property type="match status" value="1"/>
</dbReference>
<protein>
    <submittedName>
        <fullName evidence="3">ComEA family DNA-binding protein</fullName>
    </submittedName>
</protein>
<dbReference type="InterPro" id="IPR051675">
    <property type="entry name" value="Endo/Exo/Phosphatase_dom_1"/>
</dbReference>
<dbReference type="SUPFAM" id="SSF47781">
    <property type="entry name" value="RuvA domain 2-like"/>
    <property type="match status" value="1"/>
</dbReference>
<keyword evidence="3" id="KW-0238">DNA-binding</keyword>
<dbReference type="GO" id="GO:0003677">
    <property type="term" value="F:DNA binding"/>
    <property type="evidence" value="ECO:0007669"/>
    <property type="project" value="UniProtKB-KW"/>
</dbReference>
<evidence type="ECO:0000256" key="1">
    <source>
        <dbReference type="SAM" id="SignalP"/>
    </source>
</evidence>
<organism evidence="3 4">
    <name type="scientific">Biformimicrobium ophioploci</name>
    <dbReference type="NCBI Taxonomy" id="3036711"/>
    <lineage>
        <taxon>Bacteria</taxon>
        <taxon>Pseudomonadati</taxon>
        <taxon>Pseudomonadota</taxon>
        <taxon>Gammaproteobacteria</taxon>
        <taxon>Cellvibrionales</taxon>
        <taxon>Microbulbiferaceae</taxon>
        <taxon>Biformimicrobium</taxon>
    </lineage>
</organism>
<keyword evidence="4" id="KW-1185">Reference proteome</keyword>
<accession>A0ABQ6M267</accession>
<dbReference type="InterPro" id="IPR003583">
    <property type="entry name" value="Hlx-hairpin-Hlx_DNA-bd_motif"/>
</dbReference>
<evidence type="ECO:0000313" key="3">
    <source>
        <dbReference type="EMBL" id="GMG88454.1"/>
    </source>
</evidence>
<feature type="signal peptide" evidence="1">
    <location>
        <begin position="1"/>
        <end position="32"/>
    </location>
</feature>
<reference evidence="3 4" key="1">
    <citation type="submission" date="2023-04" db="EMBL/GenBank/DDBJ databases">
        <title>Marinobulbifer ophiurae gen. nov., sp. Nov., isolate from tissue of brittle star Ophioplocus japonicus.</title>
        <authorList>
            <person name="Kawano K."/>
            <person name="Sawayama S."/>
            <person name="Nakagawa S."/>
        </authorList>
    </citation>
    <scope>NUCLEOTIDE SEQUENCE [LARGE SCALE GENOMIC DNA]</scope>
    <source>
        <strain evidence="3 4">NKW57</strain>
    </source>
</reference>
<feature type="domain" description="Helix-hairpin-helix DNA-binding motif class 1" evidence="2">
    <location>
        <begin position="52"/>
        <end position="71"/>
    </location>
</feature>
<dbReference type="PANTHER" id="PTHR21180">
    <property type="entry name" value="ENDONUCLEASE/EXONUCLEASE/PHOSPHATASE FAMILY DOMAIN-CONTAINING PROTEIN 1"/>
    <property type="match status" value="1"/>
</dbReference>
<feature type="chain" id="PRO_5047046617" evidence="1">
    <location>
        <begin position="33"/>
        <end position="104"/>
    </location>
</feature>
<gene>
    <name evidence="3" type="ORF">MNKW57_27750</name>
</gene>
<dbReference type="EMBL" id="BSYJ01000006">
    <property type="protein sequence ID" value="GMG88454.1"/>
    <property type="molecule type" value="Genomic_DNA"/>
</dbReference>
<name>A0ABQ6M267_9GAMM</name>
<dbReference type="PANTHER" id="PTHR21180:SF32">
    <property type="entry name" value="ENDONUCLEASE_EXONUCLEASE_PHOSPHATASE FAMILY DOMAIN-CONTAINING PROTEIN 1"/>
    <property type="match status" value="1"/>
</dbReference>
<evidence type="ECO:0000313" key="4">
    <source>
        <dbReference type="Proteomes" id="UP001224392"/>
    </source>
</evidence>